<sequence length="299" mass="33725">MNVNFELRDLRLFVSVIDNASFRKAAEQNNISQPALSRRIQSLETSFGAVLLERSTRQVALTPYGREVEVIARRTIHELEFQLAAISRKRSEETGLVKVSCLHTTAFQYLPYAIEKFGERFPNIRFKIFEAPASQALAAVRNKEVDIGINFFGFSDESLSYTPLLDDPFMIAIPPGHRFMEQDAVQWSDLQGERLIGVNRESSNRILIDSNLSKSGIYLDWFYELTHSATSIGLVERGIGIAVLPKIAMSPSHHQSVKMMPLINPVITRAVGLVQRRDHMLPFAAQSFRDFLLLEANAG</sequence>
<evidence type="ECO:0000256" key="4">
    <source>
        <dbReference type="ARBA" id="ARBA00023163"/>
    </source>
</evidence>
<dbReference type="PROSITE" id="PS50931">
    <property type="entry name" value="HTH_LYSR"/>
    <property type="match status" value="1"/>
</dbReference>
<dbReference type="InterPro" id="IPR000847">
    <property type="entry name" value="LysR_HTH_N"/>
</dbReference>
<dbReference type="SUPFAM" id="SSF46785">
    <property type="entry name" value="Winged helix' DNA-binding domain"/>
    <property type="match status" value="1"/>
</dbReference>
<dbReference type="SUPFAM" id="SSF53850">
    <property type="entry name" value="Periplasmic binding protein-like II"/>
    <property type="match status" value="1"/>
</dbReference>
<evidence type="ECO:0000256" key="2">
    <source>
        <dbReference type="ARBA" id="ARBA00023015"/>
    </source>
</evidence>
<gene>
    <name evidence="6" type="ORF">MKI86_13965</name>
</gene>
<comment type="similarity">
    <text evidence="1">Belongs to the LysR transcriptional regulatory family.</text>
</comment>
<comment type="caution">
    <text evidence="6">The sequence shown here is derived from an EMBL/GenBank/DDBJ whole genome shotgun (WGS) entry which is preliminary data.</text>
</comment>
<dbReference type="EMBL" id="JAKVIN010000005">
    <property type="protein sequence ID" value="MCJ8150252.1"/>
    <property type="molecule type" value="Genomic_DNA"/>
</dbReference>
<dbReference type="InterPro" id="IPR036390">
    <property type="entry name" value="WH_DNA-bd_sf"/>
</dbReference>
<feature type="domain" description="HTH lysR-type" evidence="5">
    <location>
        <begin position="5"/>
        <end position="62"/>
    </location>
</feature>
<evidence type="ECO:0000256" key="1">
    <source>
        <dbReference type="ARBA" id="ARBA00009437"/>
    </source>
</evidence>
<dbReference type="PANTHER" id="PTHR30419">
    <property type="entry name" value="HTH-TYPE TRANSCRIPTIONAL REGULATOR YBHD"/>
    <property type="match status" value="1"/>
</dbReference>
<organism evidence="6 7">
    <name type="scientific">Shinella sedimenti</name>
    <dbReference type="NCBI Taxonomy" id="2919913"/>
    <lineage>
        <taxon>Bacteria</taxon>
        <taxon>Pseudomonadati</taxon>
        <taxon>Pseudomonadota</taxon>
        <taxon>Alphaproteobacteria</taxon>
        <taxon>Hyphomicrobiales</taxon>
        <taxon>Rhizobiaceae</taxon>
        <taxon>Shinella</taxon>
    </lineage>
</organism>
<evidence type="ECO:0000259" key="5">
    <source>
        <dbReference type="PROSITE" id="PS50931"/>
    </source>
</evidence>
<evidence type="ECO:0000313" key="6">
    <source>
        <dbReference type="EMBL" id="MCJ8150252.1"/>
    </source>
</evidence>
<evidence type="ECO:0000256" key="3">
    <source>
        <dbReference type="ARBA" id="ARBA00023125"/>
    </source>
</evidence>
<dbReference type="InterPro" id="IPR005119">
    <property type="entry name" value="LysR_subst-bd"/>
</dbReference>
<dbReference type="RefSeq" id="WP_241601514.1">
    <property type="nucleotide sequence ID" value="NZ_JAKVIN010000005.1"/>
</dbReference>
<geneLocation type="plasmid" evidence="6">
    <name>unnamed</name>
</geneLocation>
<dbReference type="Gene3D" id="3.40.190.290">
    <property type="match status" value="1"/>
</dbReference>
<dbReference type="CDD" id="cd08440">
    <property type="entry name" value="PBP2_LTTR_like_4"/>
    <property type="match status" value="1"/>
</dbReference>
<keyword evidence="3" id="KW-0238">DNA-binding</keyword>
<dbReference type="PANTHER" id="PTHR30419:SF8">
    <property type="entry name" value="NITROGEN ASSIMILATION TRANSCRIPTIONAL ACTIVATOR-RELATED"/>
    <property type="match status" value="1"/>
</dbReference>
<keyword evidence="7" id="KW-1185">Reference proteome</keyword>
<dbReference type="Pfam" id="PF03466">
    <property type="entry name" value="LysR_substrate"/>
    <property type="match status" value="1"/>
</dbReference>
<keyword evidence="6" id="KW-0614">Plasmid</keyword>
<keyword evidence="4" id="KW-0804">Transcription</keyword>
<dbReference type="Proteomes" id="UP001201844">
    <property type="component" value="Unassembled WGS sequence"/>
</dbReference>
<accession>A0ABT0CNT5</accession>
<dbReference type="InterPro" id="IPR036388">
    <property type="entry name" value="WH-like_DNA-bd_sf"/>
</dbReference>
<evidence type="ECO:0000313" key="7">
    <source>
        <dbReference type="Proteomes" id="UP001201844"/>
    </source>
</evidence>
<dbReference type="PRINTS" id="PR00039">
    <property type="entry name" value="HTHLYSR"/>
</dbReference>
<keyword evidence="2" id="KW-0805">Transcription regulation</keyword>
<dbReference type="Pfam" id="PF00126">
    <property type="entry name" value="HTH_1"/>
    <property type="match status" value="1"/>
</dbReference>
<proteinExistence type="inferred from homology"/>
<protein>
    <submittedName>
        <fullName evidence="6">LysR family transcriptional regulator</fullName>
    </submittedName>
</protein>
<reference evidence="6 7" key="1">
    <citation type="submission" date="2022-02" db="EMBL/GenBank/DDBJ databases">
        <title>Shinella B3.7 sp. nov., isolated from Sediment (Zhairuo Island).</title>
        <authorList>
            <person name="Chen G."/>
        </authorList>
    </citation>
    <scope>NUCLEOTIDE SEQUENCE [LARGE SCALE GENOMIC DNA]</scope>
    <source>
        <strain evidence="6 7">B3.7</strain>
        <plasmid evidence="6">unnamed</plasmid>
    </source>
</reference>
<dbReference type="Gene3D" id="1.10.10.10">
    <property type="entry name" value="Winged helix-like DNA-binding domain superfamily/Winged helix DNA-binding domain"/>
    <property type="match status" value="1"/>
</dbReference>
<name>A0ABT0CNT5_9HYPH</name>
<dbReference type="InterPro" id="IPR050950">
    <property type="entry name" value="HTH-type_LysR_regulators"/>
</dbReference>